<dbReference type="GO" id="GO:0005198">
    <property type="term" value="F:structural molecule activity"/>
    <property type="evidence" value="ECO:0007669"/>
    <property type="project" value="InterPro"/>
</dbReference>
<evidence type="ECO:0000256" key="1">
    <source>
        <dbReference type="SAM" id="MobiDB-lite"/>
    </source>
</evidence>
<organism evidence="2">
    <name type="scientific">Vibrio crassostreae 9CS106</name>
    <dbReference type="NCBI Taxonomy" id="1191300"/>
    <lineage>
        <taxon>Bacteria</taxon>
        <taxon>Pseudomonadati</taxon>
        <taxon>Pseudomonadota</taxon>
        <taxon>Gammaproteobacteria</taxon>
        <taxon>Vibrionales</taxon>
        <taxon>Vibrionaceae</taxon>
        <taxon>Vibrio</taxon>
    </lineage>
</organism>
<reference evidence="2" key="1">
    <citation type="journal article" date="2012" name="Science">
        <title>Ecological populations of bacteria act as socially cohesive units of antibiotic production and resistance.</title>
        <authorList>
            <person name="Cordero O.X."/>
            <person name="Wildschutte H."/>
            <person name="Kirkup B."/>
            <person name="Proehl S."/>
            <person name="Ngo L."/>
            <person name="Hussain F."/>
            <person name="Le Roux F."/>
            <person name="Mincer T."/>
            <person name="Polz M.F."/>
        </authorList>
    </citation>
    <scope>NUCLEOTIDE SEQUENCE</scope>
    <source>
        <strain evidence="2">9CS106</strain>
    </source>
</reference>
<dbReference type="Pfam" id="PF05136">
    <property type="entry name" value="Phage_portal_2"/>
    <property type="match status" value="1"/>
</dbReference>
<sequence>MNVVDRFFEVLSPQRALKRQQARVGLELVKSQGKRWYDAAKNSSSKNGGWVGVNSTDGANEVSRAYKTLASEAQELCRNNPMAKRMKRSFGNNVVGTGIKADVKAPNKAKKKRLHLAFQEWSKSRKCDFETHQNLYGMQHLWATTIFESGGVLLVKRVRNGKLTVQTVEQDYLDDSKNSVALSGDEDFTANGVHFAGTGEVLGYWLRSSLNNRTTTTSRYFNADEVIHLFIKERAGQHLGVTALAPVIIRLDNLDKYNEAKLMQQQIAACFGAIVTGAQTATGVETDDTDLVDTIEPAMIEYVPHGSTISQLSPPKADNSVEFDAGLKRDIAVGAGMSYEQVTGDYSKLNFASGRMAKAEFNLELDVFQTQIMTLALDDIFQWWLDIEFMMEDTSKVTVDWIFPVRAAVNPKEEFDILFSKVRAGMLSPQKAASQLGEKLEVIIESWEEAVKLFASKDLRFDLDPKYFTKAGNQINEAMCEQLSDAEPSKEKSNEQKTTAND</sequence>
<protein>
    <recommendedName>
        <fullName evidence="3">Phage portal protein</fullName>
    </recommendedName>
</protein>
<feature type="region of interest" description="Disordered" evidence="1">
    <location>
        <begin position="483"/>
        <end position="502"/>
    </location>
</feature>
<evidence type="ECO:0008006" key="3">
    <source>
        <dbReference type="Google" id="ProtNLM"/>
    </source>
</evidence>
<reference evidence="2" key="2">
    <citation type="submission" date="2016-06" db="EMBL/GenBank/DDBJ databases">
        <title>Adaptive Radiation by Waves of Gene Transfer Leads to Fine-Scale Resource Partitioning in Marine Microbes.</title>
        <authorList>
            <person name="Hehemann J.-H."/>
            <person name="Arevalo P."/>
            <person name="Datta M.S."/>
            <person name="Yu X."/>
            <person name="Corzett C."/>
            <person name="Henschel A."/>
            <person name="Preheim S.P."/>
            <person name="Timberlake S."/>
            <person name="Alm E.J."/>
            <person name="Polz M.F."/>
        </authorList>
    </citation>
    <scope>NUCLEOTIDE SEQUENCE</scope>
    <source>
        <strain evidence="2">9CS106</strain>
    </source>
</reference>
<evidence type="ECO:0000313" key="2">
    <source>
        <dbReference type="EMBL" id="ANP79303.1"/>
    </source>
</evidence>
<gene>
    <name evidence="2" type="ORF">A134_23095</name>
</gene>
<proteinExistence type="predicted"/>
<accession>A0A1B1C3C9</accession>
<dbReference type="EMBL" id="CP016231">
    <property type="protein sequence ID" value="ANP79303.1"/>
    <property type="molecule type" value="Genomic_DNA"/>
</dbReference>
<dbReference type="AlphaFoldDB" id="A0A1B1C3C9"/>
<dbReference type="GO" id="GO:0019068">
    <property type="term" value="P:virion assembly"/>
    <property type="evidence" value="ECO:0007669"/>
    <property type="project" value="InterPro"/>
</dbReference>
<dbReference type="InterPro" id="IPR006429">
    <property type="entry name" value="Phage_lambda_portal"/>
</dbReference>
<name>A0A1B1C3C9_9VIBR</name>